<feature type="transmembrane region" description="Helical" evidence="2">
    <location>
        <begin position="37"/>
        <end position="58"/>
    </location>
</feature>
<keyword evidence="2" id="KW-0472">Membrane</keyword>
<feature type="region of interest" description="Disordered" evidence="1">
    <location>
        <begin position="66"/>
        <end position="87"/>
    </location>
</feature>
<name>A0A8J3L6E8_9ACTN</name>
<dbReference type="EMBL" id="BONI01000052">
    <property type="protein sequence ID" value="GIG08740.1"/>
    <property type="molecule type" value="Genomic_DNA"/>
</dbReference>
<dbReference type="Proteomes" id="UP000630887">
    <property type="component" value="Unassembled WGS sequence"/>
</dbReference>
<protein>
    <submittedName>
        <fullName evidence="3">Uncharacterized protein</fullName>
    </submittedName>
</protein>
<gene>
    <name evidence="3" type="ORF">Cco03nite_54400</name>
</gene>
<proteinExistence type="predicted"/>
<evidence type="ECO:0000256" key="1">
    <source>
        <dbReference type="SAM" id="MobiDB-lite"/>
    </source>
</evidence>
<dbReference type="AlphaFoldDB" id="A0A8J3L6E8"/>
<evidence type="ECO:0000256" key="2">
    <source>
        <dbReference type="SAM" id="Phobius"/>
    </source>
</evidence>
<accession>A0A8J3L6E8</accession>
<evidence type="ECO:0000313" key="4">
    <source>
        <dbReference type="Proteomes" id="UP000630887"/>
    </source>
</evidence>
<organism evidence="3 4">
    <name type="scientific">Catellatospora coxensis</name>
    <dbReference type="NCBI Taxonomy" id="310354"/>
    <lineage>
        <taxon>Bacteria</taxon>
        <taxon>Bacillati</taxon>
        <taxon>Actinomycetota</taxon>
        <taxon>Actinomycetes</taxon>
        <taxon>Micromonosporales</taxon>
        <taxon>Micromonosporaceae</taxon>
        <taxon>Catellatospora</taxon>
    </lineage>
</organism>
<evidence type="ECO:0000313" key="3">
    <source>
        <dbReference type="EMBL" id="GIG08740.1"/>
    </source>
</evidence>
<keyword evidence="2" id="KW-0812">Transmembrane</keyword>
<sequence length="250" mass="26415">MNDFFRAQLAELAAQAAPVDLYPRVLATSRRRARRRAVAVVAAVVALSGGFAATAVVVGRAVSPPVTTPSGSAGPVTTVRPSAGVSDTAPVTDVRNASFEVPELALCPAGRRTFVDGTERDGPYNFLTVTELSSPLRADLDGVPGDELLVLVSCRIEGIFTRKQLLALTVVDGTLRPLGLVLDAKTFGFFPWVDPAQVSVRGDVVVVRIEGYGNDDGAERITPEERGYAYRGGVFVQVSGPTARPSPLPR</sequence>
<keyword evidence="2" id="KW-1133">Transmembrane helix</keyword>
<reference evidence="3 4" key="1">
    <citation type="submission" date="2021-01" db="EMBL/GenBank/DDBJ databases">
        <title>Whole genome shotgun sequence of Catellatospora coxensis NBRC 107359.</title>
        <authorList>
            <person name="Komaki H."/>
            <person name="Tamura T."/>
        </authorList>
    </citation>
    <scope>NUCLEOTIDE SEQUENCE [LARGE SCALE GENOMIC DNA]</scope>
    <source>
        <strain evidence="3 4">NBRC 107359</strain>
    </source>
</reference>
<keyword evidence="4" id="KW-1185">Reference proteome</keyword>
<comment type="caution">
    <text evidence="3">The sequence shown here is derived from an EMBL/GenBank/DDBJ whole genome shotgun (WGS) entry which is preliminary data.</text>
</comment>
<dbReference type="RefSeq" id="WP_203695047.1">
    <property type="nucleotide sequence ID" value="NZ_BAAALC010000051.1"/>
</dbReference>